<sequence length="130" mass="14134">MVSNGSAHSLFLFCSVRKCDFAQFLGLSRPRILPDLLGGALNHCGAWTNGAALVNCRQRNARFVAQRYPFAHASRRPHRLYGKRPGCSGTAGHHAGVSGRICSEANSQPFKQMKPETALQPCALHPPQPV</sequence>
<name>A0A7W6DKY4_9RHOB</name>
<proteinExistence type="predicted"/>
<organism evidence="1 2">
    <name type="scientific">Sagittula marina</name>
    <dbReference type="NCBI Taxonomy" id="943940"/>
    <lineage>
        <taxon>Bacteria</taxon>
        <taxon>Pseudomonadati</taxon>
        <taxon>Pseudomonadota</taxon>
        <taxon>Alphaproteobacteria</taxon>
        <taxon>Rhodobacterales</taxon>
        <taxon>Roseobacteraceae</taxon>
        <taxon>Sagittula</taxon>
    </lineage>
</organism>
<gene>
    <name evidence="1" type="ORF">GGQ68_000998</name>
</gene>
<dbReference type="Proteomes" id="UP000541426">
    <property type="component" value="Unassembled WGS sequence"/>
</dbReference>
<protein>
    <submittedName>
        <fullName evidence="1">Uncharacterized protein</fullName>
    </submittedName>
</protein>
<accession>A0A7W6DKY4</accession>
<reference evidence="1 2" key="1">
    <citation type="submission" date="2020-08" db="EMBL/GenBank/DDBJ databases">
        <title>Genomic Encyclopedia of Type Strains, Phase IV (KMG-IV): sequencing the most valuable type-strain genomes for metagenomic binning, comparative biology and taxonomic classification.</title>
        <authorList>
            <person name="Goeker M."/>
        </authorList>
    </citation>
    <scope>NUCLEOTIDE SEQUENCE [LARGE SCALE GENOMIC DNA]</scope>
    <source>
        <strain evidence="1 2">DSM 102235</strain>
    </source>
</reference>
<comment type="caution">
    <text evidence="1">The sequence shown here is derived from an EMBL/GenBank/DDBJ whole genome shotgun (WGS) entry which is preliminary data.</text>
</comment>
<keyword evidence="2" id="KW-1185">Reference proteome</keyword>
<dbReference type="EMBL" id="JACIEJ010000002">
    <property type="protein sequence ID" value="MBB3984682.1"/>
    <property type="molecule type" value="Genomic_DNA"/>
</dbReference>
<dbReference type="AlphaFoldDB" id="A0A7W6DKY4"/>
<evidence type="ECO:0000313" key="2">
    <source>
        <dbReference type="Proteomes" id="UP000541426"/>
    </source>
</evidence>
<evidence type="ECO:0000313" key="1">
    <source>
        <dbReference type="EMBL" id="MBB3984682.1"/>
    </source>
</evidence>